<proteinExistence type="predicted"/>
<sequence>MTEFRYGPLEYTLVGFEGDKPDASVIDALTEMLGTGLVRLVDFLLISKSDAGEVTVVEVEDDPDGLDLGDIALAASGITGEEDIAEFAELVPPGGSAALVALEMTYQRELARRFAASGGVVLRHERIPAPVVNALIDHIENEGV</sequence>
<dbReference type="OrthoDB" id="4464342at2"/>
<name>A0A371NRA5_9MICO</name>
<evidence type="ECO:0000313" key="1">
    <source>
        <dbReference type="EMBL" id="REJ04661.1"/>
    </source>
</evidence>
<evidence type="ECO:0000313" key="2">
    <source>
        <dbReference type="Proteomes" id="UP000262172"/>
    </source>
</evidence>
<dbReference type="AlphaFoldDB" id="A0A371NRA5"/>
<dbReference type="EMBL" id="QUAB01000046">
    <property type="protein sequence ID" value="REJ04661.1"/>
    <property type="molecule type" value="Genomic_DNA"/>
</dbReference>
<evidence type="ECO:0008006" key="3">
    <source>
        <dbReference type="Google" id="ProtNLM"/>
    </source>
</evidence>
<dbReference type="RefSeq" id="WP_116243060.1">
    <property type="nucleotide sequence ID" value="NZ_QUAB01000046.1"/>
</dbReference>
<keyword evidence="2" id="KW-1185">Reference proteome</keyword>
<protein>
    <recommendedName>
        <fullName evidence="3">DUF1269 domain-containing protein</fullName>
    </recommendedName>
</protein>
<reference evidence="1 2" key="1">
    <citation type="submission" date="2018-08" db="EMBL/GenBank/DDBJ databases">
        <title>Isolation, diversity and antifungal activity of Actinobacteria from cow dung.</title>
        <authorList>
            <person name="Ling L."/>
        </authorList>
    </citation>
    <scope>NUCLEOTIDE SEQUENCE [LARGE SCALE GENOMIC DNA]</scope>
    <source>
        <strain evidence="1 2">NEAU-LLE</strain>
    </source>
</reference>
<dbReference type="Proteomes" id="UP000262172">
    <property type="component" value="Unassembled WGS sequence"/>
</dbReference>
<accession>A0A371NRA5</accession>
<dbReference type="Pfam" id="PF19850">
    <property type="entry name" value="DUF6325"/>
    <property type="match status" value="1"/>
</dbReference>
<gene>
    <name evidence="1" type="ORF">DY023_14615</name>
</gene>
<organism evidence="1 2">
    <name type="scientific">Microbacterium bovistercoris</name>
    <dbReference type="NCBI Taxonomy" id="2293570"/>
    <lineage>
        <taxon>Bacteria</taxon>
        <taxon>Bacillati</taxon>
        <taxon>Actinomycetota</taxon>
        <taxon>Actinomycetes</taxon>
        <taxon>Micrococcales</taxon>
        <taxon>Microbacteriaceae</taxon>
        <taxon>Microbacterium</taxon>
    </lineage>
</organism>
<dbReference type="InterPro" id="IPR046288">
    <property type="entry name" value="DUF6325"/>
</dbReference>
<comment type="caution">
    <text evidence="1">The sequence shown here is derived from an EMBL/GenBank/DDBJ whole genome shotgun (WGS) entry which is preliminary data.</text>
</comment>